<comment type="caution">
    <text evidence="4">The sequence shown here is derived from an EMBL/GenBank/DDBJ whole genome shotgun (WGS) entry which is preliminary data.</text>
</comment>
<keyword evidence="5" id="KW-1185">Reference proteome</keyword>
<dbReference type="Proteomes" id="UP000187209">
    <property type="component" value="Unassembled WGS sequence"/>
</dbReference>
<feature type="coiled-coil region" evidence="2">
    <location>
        <begin position="314"/>
        <end position="366"/>
    </location>
</feature>
<evidence type="ECO:0000259" key="3">
    <source>
        <dbReference type="Pfam" id="PF21773"/>
    </source>
</evidence>
<keyword evidence="1 2" id="KW-0175">Coiled coil</keyword>
<dbReference type="Pfam" id="PF21773">
    <property type="entry name" value="ODAD1_CC"/>
    <property type="match status" value="1"/>
</dbReference>
<name>A0A1R2BEQ8_9CILI</name>
<proteinExistence type="predicted"/>
<dbReference type="AlphaFoldDB" id="A0A1R2BEQ8"/>
<sequence length="484" mass="56826">MHIKGFGLNNDSCLQHFLVRIFSYTIKIEIMEEDQLKLIKDFQELMPKDASTPVKAKDESEKFLLEYELECRKAEELDDHIKNAKKELFETKRFLKDTLRWKPSGKNQQQIENFERKLNSIKVKYGKLRKENETLREQIQVIRRNTSGAHRELSTLTNSLHKINNKTRELQEFSTSNHEVSMAHKARMDKMNSSFTTTRMNMNDRVSKLEDIYRKESNSVTPTSFKRPRTPYSELAENMRALKFMSKKWIEKVREKERHIMEYRENMHELEEALGIMKNVVNTTVLNVAVKAFIDSCEQEKDLSSNFLRISEKIDNFERNIEKTRRMIQKVTEDTQSKESRKQSYLSKIDKEVEKINKEISKYSNIKAERELSIEGISQDVLSMIRNLETLGIKAQSFQLIEDPSLNSTNVIAHLNKLEELIEVLLAGLSIRKPPKRDAKEEKTEKKIQLNAIDIDDMPVDEILYPMSVEEIRAQARNFLNNAI</sequence>
<feature type="coiled-coil region" evidence="2">
    <location>
        <begin position="253"/>
        <end position="280"/>
    </location>
</feature>
<gene>
    <name evidence="4" type="ORF">SteCoe_25681</name>
</gene>
<dbReference type="EMBL" id="MPUH01000702">
    <property type="protein sequence ID" value="OMJ75239.1"/>
    <property type="molecule type" value="Genomic_DNA"/>
</dbReference>
<feature type="domain" description="ODAD1 central coiled coil region" evidence="3">
    <location>
        <begin position="108"/>
        <end position="388"/>
    </location>
</feature>
<evidence type="ECO:0000256" key="1">
    <source>
        <dbReference type="ARBA" id="ARBA00023054"/>
    </source>
</evidence>
<dbReference type="InterPro" id="IPR049258">
    <property type="entry name" value="ODAD1_CC"/>
</dbReference>
<evidence type="ECO:0000313" key="5">
    <source>
        <dbReference type="Proteomes" id="UP000187209"/>
    </source>
</evidence>
<feature type="coiled-coil region" evidence="2">
    <location>
        <begin position="111"/>
        <end position="145"/>
    </location>
</feature>
<dbReference type="OrthoDB" id="2130750at2759"/>
<reference evidence="4 5" key="1">
    <citation type="submission" date="2016-11" db="EMBL/GenBank/DDBJ databases">
        <title>The macronuclear genome of Stentor coeruleus: a giant cell with tiny introns.</title>
        <authorList>
            <person name="Slabodnick M."/>
            <person name="Ruby J.G."/>
            <person name="Reiff S.B."/>
            <person name="Swart E.C."/>
            <person name="Gosai S."/>
            <person name="Prabakaran S."/>
            <person name="Witkowska E."/>
            <person name="Larue G.E."/>
            <person name="Fisher S."/>
            <person name="Freeman R.M."/>
            <person name="Gunawardena J."/>
            <person name="Chu W."/>
            <person name="Stover N.A."/>
            <person name="Gregory B.D."/>
            <person name="Nowacki M."/>
            <person name="Derisi J."/>
            <person name="Roy S.W."/>
            <person name="Marshall W.F."/>
            <person name="Sood P."/>
        </authorList>
    </citation>
    <scope>NUCLEOTIDE SEQUENCE [LARGE SCALE GENOMIC DNA]</scope>
    <source>
        <strain evidence="4">WM001</strain>
    </source>
</reference>
<protein>
    <recommendedName>
        <fullName evidence="3">ODAD1 central coiled coil region domain-containing protein</fullName>
    </recommendedName>
</protein>
<accession>A0A1R2BEQ8</accession>
<evidence type="ECO:0000313" key="4">
    <source>
        <dbReference type="EMBL" id="OMJ75239.1"/>
    </source>
</evidence>
<evidence type="ECO:0000256" key="2">
    <source>
        <dbReference type="SAM" id="Coils"/>
    </source>
</evidence>
<organism evidence="4 5">
    <name type="scientific">Stentor coeruleus</name>
    <dbReference type="NCBI Taxonomy" id="5963"/>
    <lineage>
        <taxon>Eukaryota</taxon>
        <taxon>Sar</taxon>
        <taxon>Alveolata</taxon>
        <taxon>Ciliophora</taxon>
        <taxon>Postciliodesmatophora</taxon>
        <taxon>Heterotrichea</taxon>
        <taxon>Heterotrichida</taxon>
        <taxon>Stentoridae</taxon>
        <taxon>Stentor</taxon>
    </lineage>
</organism>